<dbReference type="KEGG" id="gbr:Gbro_2713"/>
<keyword evidence="3" id="KW-1185">Reference proteome</keyword>
<name>D0L837_GORB4</name>
<dbReference type="STRING" id="526226.Gbro_2713"/>
<proteinExistence type="predicted"/>
<organism evidence="2 3">
    <name type="scientific">Gordonia bronchialis (strain ATCC 25592 / DSM 43247 / BCRC 13721 / JCM 3198 / KCTC 3076 / NBRC 16047 / NCTC 10667)</name>
    <name type="common">Rhodococcus bronchialis</name>
    <dbReference type="NCBI Taxonomy" id="526226"/>
    <lineage>
        <taxon>Bacteria</taxon>
        <taxon>Bacillati</taxon>
        <taxon>Actinomycetota</taxon>
        <taxon>Actinomycetes</taxon>
        <taxon>Mycobacteriales</taxon>
        <taxon>Gordoniaceae</taxon>
        <taxon>Gordonia</taxon>
    </lineage>
</organism>
<gene>
    <name evidence="2" type="ordered locus">Gbro_2713</name>
</gene>
<accession>D0L837</accession>
<evidence type="ECO:0000313" key="3">
    <source>
        <dbReference type="Proteomes" id="UP000001219"/>
    </source>
</evidence>
<feature type="coiled-coil region" evidence="1">
    <location>
        <begin position="232"/>
        <end position="273"/>
    </location>
</feature>
<dbReference type="AlphaFoldDB" id="D0L837"/>
<dbReference type="eggNOG" id="ENOG5032S7P">
    <property type="taxonomic scope" value="Bacteria"/>
</dbReference>
<dbReference type="EMBL" id="CP001802">
    <property type="protein sequence ID" value="ACY21932.1"/>
    <property type="molecule type" value="Genomic_DNA"/>
</dbReference>
<dbReference type="Proteomes" id="UP000001219">
    <property type="component" value="Chromosome"/>
</dbReference>
<dbReference type="HOGENOM" id="CLU_061970_2_0_11"/>
<reference evidence="3" key="1">
    <citation type="submission" date="2009-10" db="EMBL/GenBank/DDBJ databases">
        <title>The complete chromosome of Gordonia bronchialis DSM 43247.</title>
        <authorList>
            <consortium name="US DOE Joint Genome Institute (JGI-PGF)"/>
            <person name="Lucas S."/>
            <person name="Copeland A."/>
            <person name="Lapidus A."/>
            <person name="Glavina del Rio T."/>
            <person name="Dalin E."/>
            <person name="Tice H."/>
            <person name="Bruce D."/>
            <person name="Goodwin L."/>
            <person name="Pitluck S."/>
            <person name="Kyrpides N."/>
            <person name="Mavromatis K."/>
            <person name="Ivanova N."/>
            <person name="Ovchinnikova G."/>
            <person name="Saunders E."/>
            <person name="Brettin T."/>
            <person name="Detter J.C."/>
            <person name="Han C."/>
            <person name="Larimer F."/>
            <person name="Land M."/>
            <person name="Hauser L."/>
            <person name="Markowitz V."/>
            <person name="Cheng J.-F."/>
            <person name="Hugenholtz P."/>
            <person name="Woyke T."/>
            <person name="Wu D."/>
            <person name="Jando M."/>
            <person name="Schneider S."/>
            <person name="Goeker M."/>
            <person name="Klenk H.-P."/>
            <person name="Eisen J.A."/>
        </authorList>
    </citation>
    <scope>NUCLEOTIDE SEQUENCE [LARGE SCALE GENOMIC DNA]</scope>
    <source>
        <strain evidence="3">ATCC 25592 / DSM 43247 / BCRC 13721 / JCM 3198 / KCTC 3076 / NBRC 16047 / NCTC 10667</strain>
    </source>
</reference>
<keyword evidence="1" id="KW-0175">Coiled coil</keyword>
<reference evidence="2 3" key="2">
    <citation type="journal article" date="2010" name="Stand. Genomic Sci.">
        <title>Complete genome sequence of Gordonia bronchialis type strain (3410).</title>
        <authorList>
            <person name="Ivanova N."/>
            <person name="Sikorski J."/>
            <person name="Jando M."/>
            <person name="Lapidus A."/>
            <person name="Nolan M."/>
            <person name="Lucas S."/>
            <person name="Del Rio T.G."/>
            <person name="Tice H."/>
            <person name="Copeland A."/>
            <person name="Cheng J.F."/>
            <person name="Chen F."/>
            <person name="Bruce D."/>
            <person name="Goodwin L."/>
            <person name="Pitluck S."/>
            <person name="Mavromatis K."/>
            <person name="Ovchinnikova G."/>
            <person name="Pati A."/>
            <person name="Chen A."/>
            <person name="Palaniappan K."/>
            <person name="Land M."/>
            <person name="Hauser L."/>
            <person name="Chang Y.J."/>
            <person name="Jeffries C.D."/>
            <person name="Chain P."/>
            <person name="Saunders E."/>
            <person name="Han C."/>
            <person name="Detter J.C."/>
            <person name="Brettin T."/>
            <person name="Rohde M."/>
            <person name="Goker M."/>
            <person name="Bristow J."/>
            <person name="Eisen J.A."/>
            <person name="Markowitz V."/>
            <person name="Hugenholtz P."/>
            <person name="Klenk H.P."/>
            <person name="Kyrpides N.C."/>
        </authorList>
    </citation>
    <scope>NUCLEOTIDE SEQUENCE [LARGE SCALE GENOMIC DNA]</scope>
    <source>
        <strain evidence="3">ATCC 25592 / DSM 43247 / BCRC 13721 / JCM 3198 / KCTC 3076 / NBRC 16047 / NCTC 10667</strain>
    </source>
</reference>
<evidence type="ECO:0000313" key="2">
    <source>
        <dbReference type="EMBL" id="ACY21932.1"/>
    </source>
</evidence>
<sequence>MNAASYDHRMEFDDAADELYGLSPGEFVSRRNELVKDARAAGDRGLADTIGGLRRPTLSAWAINQWVRADPDGVDALIALGAELAAAQRRAAVAQVRELSARRRQVVADGTRAVTDVAAERGQPIAAGAVREITTSLRAAIADEEIATQLRSGRLVTAVEYSGFGPAGVFLVPDPVSEGGRVDLADEHDADKRDAEQSADEQPDDVAVQARAAAQAELDEAIAGEAAIHDELERARTELHAVRSRVEELARRTEELRAELERVDGELRFARRRETTADKACSDIESRHRAAARRVDAARRAVET</sequence>
<evidence type="ECO:0000256" key="1">
    <source>
        <dbReference type="SAM" id="Coils"/>
    </source>
</evidence>
<protein>
    <submittedName>
        <fullName evidence="2">Uncharacterized protein</fullName>
    </submittedName>
</protein>